<dbReference type="InterPro" id="IPR041677">
    <property type="entry name" value="DNA2/NAM7_AAA_11"/>
</dbReference>
<dbReference type="InterPro" id="IPR011335">
    <property type="entry name" value="Restrct_endonuc-II-like"/>
</dbReference>
<dbReference type="InterPro" id="IPR045055">
    <property type="entry name" value="DNA2/NAM7-like"/>
</dbReference>
<gene>
    <name evidence="4" type="ORF">ThesuDRAFT_01901</name>
</gene>
<feature type="domain" description="DNA2/NAM7 helicase helicase" evidence="1">
    <location>
        <begin position="1014"/>
        <end position="1100"/>
    </location>
</feature>
<dbReference type="STRING" id="867903.ThesuDRAFT_01901"/>
<dbReference type="PANTHER" id="PTHR10887:SF495">
    <property type="entry name" value="HELICASE SENATAXIN ISOFORM X1-RELATED"/>
    <property type="match status" value="1"/>
</dbReference>
<evidence type="ECO:0000313" key="5">
    <source>
        <dbReference type="Proteomes" id="UP000005710"/>
    </source>
</evidence>
<dbReference type="InterPro" id="IPR027417">
    <property type="entry name" value="P-loop_NTPase"/>
</dbReference>
<dbReference type="GO" id="GO:0004386">
    <property type="term" value="F:helicase activity"/>
    <property type="evidence" value="ECO:0007669"/>
    <property type="project" value="InterPro"/>
</dbReference>
<feature type="domain" description="DNA2/NAM7 helicase helicase" evidence="1">
    <location>
        <begin position="379"/>
        <end position="435"/>
    </location>
</feature>
<comment type="caution">
    <text evidence="4">The sequence shown here is derived from an EMBL/GenBank/DDBJ whole genome shotgun (WGS) entry which is preliminary data.</text>
</comment>
<evidence type="ECO:0000259" key="2">
    <source>
        <dbReference type="Pfam" id="PF13087"/>
    </source>
</evidence>
<evidence type="ECO:0000259" key="3">
    <source>
        <dbReference type="Pfam" id="PF18741"/>
    </source>
</evidence>
<dbReference type="PANTHER" id="PTHR10887">
    <property type="entry name" value="DNA2/NAM7 HELICASE FAMILY"/>
    <property type="match status" value="1"/>
</dbReference>
<dbReference type="EMBL" id="AENY02000003">
    <property type="protein sequence ID" value="EKP94172.1"/>
    <property type="molecule type" value="Genomic_DNA"/>
</dbReference>
<dbReference type="Gene3D" id="3.40.50.300">
    <property type="entry name" value="P-loop containing nucleotide triphosphate hydrolases"/>
    <property type="match status" value="3"/>
</dbReference>
<accession>K6PMQ3</accession>
<dbReference type="CDD" id="cd18808">
    <property type="entry name" value="SF1_C_Upf1"/>
    <property type="match status" value="1"/>
</dbReference>
<dbReference type="eggNOG" id="COG2852">
    <property type="taxonomic scope" value="Bacteria"/>
</dbReference>
<dbReference type="Proteomes" id="UP000005710">
    <property type="component" value="Unassembled WGS sequence"/>
</dbReference>
<feature type="domain" description="Restriction endonuclease type II-like" evidence="3">
    <location>
        <begin position="1361"/>
        <end position="1453"/>
    </location>
</feature>
<dbReference type="Pfam" id="PF18741">
    <property type="entry name" value="MTES_1575"/>
    <property type="match status" value="1"/>
</dbReference>
<dbReference type="eggNOG" id="COG0507">
    <property type="taxonomic scope" value="Bacteria"/>
</dbReference>
<reference evidence="4" key="1">
    <citation type="submission" date="2010-10" db="EMBL/GenBank/DDBJ databases">
        <authorList>
            <consortium name="US DOE Joint Genome Institute (JGI-PGF)"/>
            <person name="Lucas S."/>
            <person name="Copeland A."/>
            <person name="Lapidus A."/>
            <person name="Bruce D."/>
            <person name="Goodwin L."/>
            <person name="Pitluck S."/>
            <person name="Kyrpides N."/>
            <person name="Mavromatis K."/>
            <person name="Detter J.C."/>
            <person name="Han C."/>
            <person name="Land M."/>
            <person name="Hauser L."/>
            <person name="Markowitz V."/>
            <person name="Cheng J.-F."/>
            <person name="Hugenholtz P."/>
            <person name="Woyke T."/>
            <person name="Wu D."/>
            <person name="Pukall R."/>
            <person name="Wahrenburg C."/>
            <person name="Brambilla E."/>
            <person name="Klenk H.-P."/>
            <person name="Eisen J.A."/>
        </authorList>
    </citation>
    <scope>NUCLEOTIDE SEQUENCE [LARGE SCALE GENOMIC DNA]</scope>
    <source>
        <strain evidence="4">DSM 13965</strain>
    </source>
</reference>
<sequence length="1502" mass="170907">MGHNEVRQRALRLFKFLLEFAMVRFPYARHLDELQWKLFLNELPNHPSLNVNWWVAGSDDTEEGAPRSDVLVRIRRPRITRPPAPPHVLQDWIKDPYDDPFKEPQVHTEKTFQGTDGRSLVVRFESDPARQRALKNWMAEWREWAKKEQPARQAMKVYERFHELYGVRQREGERYELILGDGILFWRWGTGSIYFPLITLPVQLDFDPNVPEFVVRETGQNPDFYSALLRDTPVTNPDVPASIRDDIARGRVVCHPLETLETSAFLKRVARSLSADGEFLDRPVDPRSVQGHAPHIWRSAVLFLRPRAQTYARSIERIIADLQNRESIPSALSYVIGLGGDEQRNSRAHDQVEPPNPLEVDLSEDILFTKPWNQEQVQIASRLDRYGCVVVQGPPGTGKTHTIANLIGHLLAQGKSVLVTAHTSKALNVVRNHIPEALRSLVVSLLDNDLASRRELEDAVYAITERLNDYAPGLLREAETLDQQRKKLIQEIKSLRLELADAVAGEYRDIVVGGNSYTPSQAARLIAEGTGRHDWIPGPVIPGAALPLRQDELIELYYSNESVSPNDERAVAETLPDPDDLITPEQFNAALGVLERPVEGHRPEWWSREHQGAESAVFEDLAAHAESIGKNLCEAQNWQIALVEEGQIGTFSGVIEELLEQVDDIERKLAINARLLVEHRPVLPSGWTLEEAEHLANEIARLAEASGGRITFAQRIRYRRFIQAARVAAGVPTTADHFKALAAQSRLMRDRQRLLHSWEYLITAKGGPSPESLGTEPERTLRHVAPELRRWLHYNETIQRLWSDLRERGFVGPTTADVGLVTDMAERWRALGEFLAGPIAEAVRAAAMVGRQNEARKLILDARARLEELGDGQLIVELRDSLSRLDGAAYRKAYDRLSELHRRQKDIYRRQELLKRLEAVAPAWAAAIRKREGLHGQTQVPGDVTKAWLWRQLYEEILRRSDRSVEELQARLQARMQHLYEMTSRIVEKRTWGYRIQQTTPEQKQALVGWLNTVRRIGKGTGKSAPRLRARAAELLSEAKDAVPVWVMPLARVAEQINPAKTHFDVVIIDEASQCDALALIALYLADQVVVVGDHEQVSPEGVGMDLGVLEQLQREYLAGIPNDHLYDGRRSIYDIARESFGGGVLLTEHFRCVPEIIQFSNVLSYQGRIRPLRESANVRIKPPVVPHRVNGTSDKLRNESEARAIVSLVLAMMQHPAYKGKTIGVISMVGEEQARYIEQLLRRFRIERPKEFEGCKLLCGTPAQFQGDERDVVLLSMVDSPQPGKQLPLRSDERFKQRFNVAASRARDQLWVVYSLDPARDLREDDLRRRLIEYAVTAYSNPAAVLRMVEIEEERVESPFEREVFEWLVRAGYHVRSQYAAGCYRIDLVVEGDGGRVAIECDGDRYHTLEQIPYDLARQAVLERMGWRFIRIRGSEFFRNKTGTMERVIRQIKALGIEPSVRQADVASADVTASPYALVDEIRRMAQEIERDMMDSEMAAD</sequence>
<dbReference type="SUPFAM" id="SSF52540">
    <property type="entry name" value="P-loop containing nucleoside triphosphate hydrolases"/>
    <property type="match status" value="2"/>
</dbReference>
<organism evidence="4 5">
    <name type="scientific">Thermaerobacter subterraneus DSM 13965</name>
    <dbReference type="NCBI Taxonomy" id="867903"/>
    <lineage>
        <taxon>Bacteria</taxon>
        <taxon>Bacillati</taxon>
        <taxon>Bacillota</taxon>
        <taxon>Clostridia</taxon>
        <taxon>Eubacteriales</taxon>
        <taxon>Clostridiales Family XVII. Incertae Sedis</taxon>
        <taxon>Thermaerobacter</taxon>
    </lineage>
</organism>
<dbReference type="Pfam" id="PF13087">
    <property type="entry name" value="AAA_12"/>
    <property type="match status" value="1"/>
</dbReference>
<feature type="domain" description="DNA2/NAM7 helicase-like C-terminal" evidence="2">
    <location>
        <begin position="1145"/>
        <end position="1314"/>
    </location>
</feature>
<name>K6PMQ3_9FIRM</name>
<dbReference type="InterPro" id="IPR049468">
    <property type="entry name" value="Restrct_endonuc-II-like_dom"/>
</dbReference>
<proteinExistence type="predicted"/>
<keyword evidence="5" id="KW-1185">Reference proteome</keyword>
<dbReference type="SUPFAM" id="SSF52980">
    <property type="entry name" value="Restriction endonuclease-like"/>
    <property type="match status" value="1"/>
</dbReference>
<dbReference type="Gene3D" id="3.40.960.10">
    <property type="entry name" value="VSR Endonuclease"/>
    <property type="match status" value="1"/>
</dbReference>
<dbReference type="HOGENOM" id="CLU_000738_1_0_9"/>
<reference evidence="4" key="2">
    <citation type="submission" date="2012-10" db="EMBL/GenBank/DDBJ databases">
        <title>Improved high-quality draft of Thermaerobacter subterraneus C21, DSM 13965.</title>
        <authorList>
            <consortium name="DOE Joint Genome Institute"/>
            <person name="Eisen J."/>
            <person name="Huntemann M."/>
            <person name="Wei C.-L."/>
            <person name="Han J."/>
            <person name="Detter J.C."/>
            <person name="Han C."/>
            <person name="Tapia R."/>
            <person name="Chen A."/>
            <person name="Kyrpides N."/>
            <person name="Mavromatis K."/>
            <person name="Markowitz V."/>
            <person name="Szeto E."/>
            <person name="Ivanova N."/>
            <person name="Mikhailova N."/>
            <person name="Ovchinnikova G."/>
            <person name="Pagani I."/>
            <person name="Pati A."/>
            <person name="Goodwin L."/>
            <person name="Nordberg H.P."/>
            <person name="Cantor M.N."/>
            <person name="Hua S.X."/>
            <person name="Woyke T."/>
            <person name="Eisen J."/>
            <person name="Klenk H.-P."/>
        </authorList>
    </citation>
    <scope>NUCLEOTIDE SEQUENCE [LARGE SCALE GENOMIC DNA]</scope>
    <source>
        <strain evidence="4">DSM 13965</strain>
    </source>
</reference>
<dbReference type="RefSeq" id="WP_006904178.1">
    <property type="nucleotide sequence ID" value="NZ_JH976535.1"/>
</dbReference>
<protein>
    <submittedName>
        <fullName evidence="4">Uncharacterized protein</fullName>
    </submittedName>
</protein>
<dbReference type="eggNOG" id="COG1112">
    <property type="taxonomic scope" value="Bacteria"/>
</dbReference>
<dbReference type="Pfam" id="PF13086">
    <property type="entry name" value="AAA_11"/>
    <property type="match status" value="2"/>
</dbReference>
<evidence type="ECO:0000259" key="1">
    <source>
        <dbReference type="Pfam" id="PF13086"/>
    </source>
</evidence>
<dbReference type="InterPro" id="IPR047187">
    <property type="entry name" value="SF1_C_Upf1"/>
</dbReference>
<evidence type="ECO:0000313" key="4">
    <source>
        <dbReference type="EMBL" id="EKP94172.1"/>
    </source>
</evidence>
<dbReference type="InterPro" id="IPR041679">
    <property type="entry name" value="DNA2/NAM7-like_C"/>
</dbReference>
<dbReference type="OrthoDB" id="9757917at2"/>